<accession>A0AAD7HWU2</accession>
<dbReference type="AlphaFoldDB" id="A0AAD7HWU2"/>
<dbReference type="EMBL" id="JARKIB010000169">
    <property type="protein sequence ID" value="KAJ7728905.1"/>
    <property type="molecule type" value="Genomic_DNA"/>
</dbReference>
<name>A0AAD7HWU2_9AGAR</name>
<protein>
    <submittedName>
        <fullName evidence="1">Uncharacterized protein</fullName>
    </submittedName>
</protein>
<reference evidence="1" key="1">
    <citation type="submission" date="2023-03" db="EMBL/GenBank/DDBJ databases">
        <title>Massive genome expansion in bonnet fungi (Mycena s.s.) driven by repeated elements and novel gene families across ecological guilds.</title>
        <authorList>
            <consortium name="Lawrence Berkeley National Laboratory"/>
            <person name="Harder C.B."/>
            <person name="Miyauchi S."/>
            <person name="Viragh M."/>
            <person name="Kuo A."/>
            <person name="Thoen E."/>
            <person name="Andreopoulos B."/>
            <person name="Lu D."/>
            <person name="Skrede I."/>
            <person name="Drula E."/>
            <person name="Henrissat B."/>
            <person name="Morin E."/>
            <person name="Kohler A."/>
            <person name="Barry K."/>
            <person name="LaButti K."/>
            <person name="Morin E."/>
            <person name="Salamov A."/>
            <person name="Lipzen A."/>
            <person name="Mereny Z."/>
            <person name="Hegedus B."/>
            <person name="Baldrian P."/>
            <person name="Stursova M."/>
            <person name="Weitz H."/>
            <person name="Taylor A."/>
            <person name="Grigoriev I.V."/>
            <person name="Nagy L.G."/>
            <person name="Martin F."/>
            <person name="Kauserud H."/>
        </authorList>
    </citation>
    <scope>NUCLEOTIDE SEQUENCE</scope>
    <source>
        <strain evidence="1">CBHHK182m</strain>
    </source>
</reference>
<keyword evidence="2" id="KW-1185">Reference proteome</keyword>
<dbReference type="Proteomes" id="UP001215598">
    <property type="component" value="Unassembled WGS sequence"/>
</dbReference>
<evidence type="ECO:0000313" key="1">
    <source>
        <dbReference type="EMBL" id="KAJ7728905.1"/>
    </source>
</evidence>
<gene>
    <name evidence="1" type="ORF">B0H16DRAFT_1587940</name>
</gene>
<proteinExistence type="predicted"/>
<evidence type="ECO:0000313" key="2">
    <source>
        <dbReference type="Proteomes" id="UP001215598"/>
    </source>
</evidence>
<comment type="caution">
    <text evidence="1">The sequence shown here is derived from an EMBL/GenBank/DDBJ whole genome shotgun (WGS) entry which is preliminary data.</text>
</comment>
<organism evidence="1 2">
    <name type="scientific">Mycena metata</name>
    <dbReference type="NCBI Taxonomy" id="1033252"/>
    <lineage>
        <taxon>Eukaryota</taxon>
        <taxon>Fungi</taxon>
        <taxon>Dikarya</taxon>
        <taxon>Basidiomycota</taxon>
        <taxon>Agaricomycotina</taxon>
        <taxon>Agaricomycetes</taxon>
        <taxon>Agaricomycetidae</taxon>
        <taxon>Agaricales</taxon>
        <taxon>Marasmiineae</taxon>
        <taxon>Mycenaceae</taxon>
        <taxon>Mycena</taxon>
    </lineage>
</organism>
<sequence length="169" mass="19005">MRLCVDARSFSSAARWGLGSFRACAFFFAFRRVCGFRIAVWPFALMRFCPGRARRRARFPAWIHQRGRVALFGGDLRPMLLVWGHAWPTYFAAASYPRSDVFPSSRCRVPERRPTTSCCALPTPGGELLALPRAGRACFPHRHGDSGVFARSLGTSRVLRLVCSWMCSS</sequence>